<evidence type="ECO:0000256" key="1">
    <source>
        <dbReference type="ARBA" id="ARBA00022481"/>
    </source>
</evidence>
<name>A0AAQ3LCK6_9BACT</name>
<evidence type="ECO:0000313" key="3">
    <source>
        <dbReference type="EMBL" id="WOO41977.1"/>
    </source>
</evidence>
<dbReference type="InterPro" id="IPR012902">
    <property type="entry name" value="N_methyl_site"/>
</dbReference>
<dbReference type="EMBL" id="CP136920">
    <property type="protein sequence ID" value="WOO41977.1"/>
    <property type="molecule type" value="Genomic_DNA"/>
</dbReference>
<dbReference type="GO" id="GO:0015628">
    <property type="term" value="P:protein secretion by the type II secretion system"/>
    <property type="evidence" value="ECO:0007669"/>
    <property type="project" value="InterPro"/>
</dbReference>
<evidence type="ECO:0000256" key="2">
    <source>
        <dbReference type="SAM" id="Phobius"/>
    </source>
</evidence>
<keyword evidence="2" id="KW-1133">Transmembrane helix</keyword>
<dbReference type="RefSeq" id="WP_317834461.1">
    <property type="nucleotide sequence ID" value="NZ_CP136920.1"/>
</dbReference>
<dbReference type="PANTHER" id="PTHR30093">
    <property type="entry name" value="GENERAL SECRETION PATHWAY PROTEIN G"/>
    <property type="match status" value="1"/>
</dbReference>
<organism evidence="3 4">
    <name type="scientific">Rubellicoccus peritrichatus</name>
    <dbReference type="NCBI Taxonomy" id="3080537"/>
    <lineage>
        <taxon>Bacteria</taxon>
        <taxon>Pseudomonadati</taxon>
        <taxon>Verrucomicrobiota</taxon>
        <taxon>Opitutia</taxon>
        <taxon>Puniceicoccales</taxon>
        <taxon>Cerasicoccaceae</taxon>
        <taxon>Rubellicoccus</taxon>
    </lineage>
</organism>
<gene>
    <name evidence="3" type="ORF">RZN69_02675</name>
</gene>
<dbReference type="GO" id="GO:0015627">
    <property type="term" value="C:type II protein secretion system complex"/>
    <property type="evidence" value="ECO:0007669"/>
    <property type="project" value="InterPro"/>
</dbReference>
<dbReference type="SUPFAM" id="SSF54523">
    <property type="entry name" value="Pili subunits"/>
    <property type="match status" value="1"/>
</dbReference>
<keyword evidence="4" id="KW-1185">Reference proteome</keyword>
<keyword evidence="2" id="KW-0472">Membrane</keyword>
<dbReference type="PANTHER" id="PTHR30093:SF2">
    <property type="entry name" value="TYPE II SECRETION SYSTEM PROTEIN H"/>
    <property type="match status" value="1"/>
</dbReference>
<sequence>MSSSKHMRPAFTLVELLAVIAMIGILAAILIPVVGSVMEQADTAKSTSNLRQLGNATSLYVADNDYEVPMLGNGNYGNPPWYITLSGYIGITQNESGYGFFEESTESILSNPATDFPEYSVNYAPSFNTAAAGSSTGKILKMTDVKSPSSKSWLITTSRSYFYNPYNQMNVEYPHNKQANVLFFDGSVALVAEEKVVELGRDLLDPWTE</sequence>
<evidence type="ECO:0000313" key="4">
    <source>
        <dbReference type="Proteomes" id="UP001304300"/>
    </source>
</evidence>
<dbReference type="KEGG" id="puo:RZN69_02675"/>
<dbReference type="Proteomes" id="UP001304300">
    <property type="component" value="Chromosome"/>
</dbReference>
<keyword evidence="2" id="KW-0812">Transmembrane</keyword>
<dbReference type="InterPro" id="IPR045584">
    <property type="entry name" value="Pilin-like"/>
</dbReference>
<dbReference type="NCBIfam" id="TIGR02532">
    <property type="entry name" value="IV_pilin_GFxxxE"/>
    <property type="match status" value="1"/>
</dbReference>
<dbReference type="PRINTS" id="PR00813">
    <property type="entry name" value="BCTERIALGSPG"/>
</dbReference>
<dbReference type="InterPro" id="IPR000983">
    <property type="entry name" value="Bac_GSPG_pilin"/>
</dbReference>
<accession>A0AAQ3LCK6</accession>
<proteinExistence type="predicted"/>
<reference evidence="3 4" key="1">
    <citation type="submission" date="2023-10" db="EMBL/GenBank/DDBJ databases">
        <title>Rubellicoccus peritrichatus gen. nov., sp. nov., isolated from an algae of coral reef tank.</title>
        <authorList>
            <person name="Luo J."/>
        </authorList>
    </citation>
    <scope>NUCLEOTIDE SEQUENCE [LARGE SCALE GENOMIC DNA]</scope>
    <source>
        <strain evidence="3 4">CR14</strain>
    </source>
</reference>
<dbReference type="AlphaFoldDB" id="A0AAQ3LCK6"/>
<dbReference type="Pfam" id="PF07963">
    <property type="entry name" value="N_methyl"/>
    <property type="match status" value="1"/>
</dbReference>
<feature type="transmembrane region" description="Helical" evidence="2">
    <location>
        <begin position="12"/>
        <end position="38"/>
    </location>
</feature>
<protein>
    <submittedName>
        <fullName evidence="3">Prepilin-type N-terminal cleavage/methylation domain-containing protein</fullName>
    </submittedName>
</protein>
<keyword evidence="1" id="KW-0488">Methylation</keyword>
<dbReference type="Gene3D" id="3.30.700.10">
    <property type="entry name" value="Glycoprotein, Type 4 Pilin"/>
    <property type="match status" value="1"/>
</dbReference>